<dbReference type="Gene3D" id="6.10.10.10">
    <property type="entry name" value="Flagellar export chaperone, C-terminal domain"/>
    <property type="match status" value="1"/>
</dbReference>
<dbReference type="GO" id="GO:0005576">
    <property type="term" value="C:extracellular region"/>
    <property type="evidence" value="ECO:0007669"/>
    <property type="project" value="UniProtKB-SubCell"/>
</dbReference>
<comment type="similarity">
    <text evidence="1 3">Belongs to the bacterial flagellin family.</text>
</comment>
<keyword evidence="2 3" id="KW-0975">Bacterial flagellum</keyword>
<organism evidence="6">
    <name type="scientific">Thermomicrobium roseum</name>
    <dbReference type="NCBI Taxonomy" id="500"/>
    <lineage>
        <taxon>Bacteria</taxon>
        <taxon>Pseudomonadati</taxon>
        <taxon>Thermomicrobiota</taxon>
        <taxon>Thermomicrobia</taxon>
        <taxon>Thermomicrobiales</taxon>
        <taxon>Thermomicrobiaceae</taxon>
        <taxon>Thermomicrobium</taxon>
    </lineage>
</organism>
<evidence type="ECO:0000256" key="3">
    <source>
        <dbReference type="RuleBase" id="RU362073"/>
    </source>
</evidence>
<comment type="function">
    <text evidence="3">Flagellin is the subunit protein which polymerizes to form the filaments of bacterial flagella.</text>
</comment>
<dbReference type="GO" id="GO:0005198">
    <property type="term" value="F:structural molecule activity"/>
    <property type="evidence" value="ECO:0007669"/>
    <property type="project" value="UniProtKB-UniRule"/>
</dbReference>
<gene>
    <name evidence="6" type="ORF">ENP47_00260</name>
</gene>
<dbReference type="GO" id="GO:0009288">
    <property type="term" value="C:bacterial-type flagellum"/>
    <property type="evidence" value="ECO:0007669"/>
    <property type="project" value="UniProtKB-SubCell"/>
</dbReference>
<comment type="caution">
    <text evidence="6">The sequence shown here is derived from an EMBL/GenBank/DDBJ whole genome shotgun (WGS) entry which is preliminary data.</text>
</comment>
<dbReference type="InterPro" id="IPR001492">
    <property type="entry name" value="Flagellin"/>
</dbReference>
<evidence type="ECO:0000259" key="5">
    <source>
        <dbReference type="Pfam" id="PF00700"/>
    </source>
</evidence>
<name>A0A7C1JVU3_THERO</name>
<evidence type="ECO:0000313" key="6">
    <source>
        <dbReference type="EMBL" id="HEF64036.1"/>
    </source>
</evidence>
<evidence type="ECO:0000256" key="1">
    <source>
        <dbReference type="ARBA" id="ARBA00005709"/>
    </source>
</evidence>
<dbReference type="InterPro" id="IPR001029">
    <property type="entry name" value="Flagellin_N"/>
</dbReference>
<feature type="domain" description="Flagellin C-terminal" evidence="5">
    <location>
        <begin position="311"/>
        <end position="395"/>
    </location>
</feature>
<keyword evidence="6" id="KW-0282">Flagellum</keyword>
<dbReference type="Gene3D" id="1.20.1330.10">
    <property type="entry name" value="f41 fragment of flagellin, N-terminal domain"/>
    <property type="match status" value="1"/>
</dbReference>
<protein>
    <recommendedName>
        <fullName evidence="3">Flagellin</fullName>
    </recommendedName>
</protein>
<dbReference type="EMBL" id="DSJL01000001">
    <property type="protein sequence ID" value="HEF64036.1"/>
    <property type="molecule type" value="Genomic_DNA"/>
</dbReference>
<evidence type="ECO:0000259" key="4">
    <source>
        <dbReference type="Pfam" id="PF00669"/>
    </source>
</evidence>
<reference evidence="6" key="1">
    <citation type="journal article" date="2020" name="mSystems">
        <title>Genome- and Community-Level Interaction Insights into Carbon Utilization and Element Cycling Functions of Hydrothermarchaeota in Hydrothermal Sediment.</title>
        <authorList>
            <person name="Zhou Z."/>
            <person name="Liu Y."/>
            <person name="Xu W."/>
            <person name="Pan J."/>
            <person name="Luo Z.H."/>
            <person name="Li M."/>
        </authorList>
    </citation>
    <scope>NUCLEOTIDE SEQUENCE [LARGE SCALE GENOMIC DNA]</scope>
    <source>
        <strain evidence="6">SpSt-222</strain>
    </source>
</reference>
<keyword evidence="3" id="KW-0964">Secreted</keyword>
<dbReference type="Pfam" id="PF00700">
    <property type="entry name" value="Flagellin_C"/>
    <property type="match status" value="1"/>
</dbReference>
<accession>A0A7C1JVU3</accession>
<proteinExistence type="inferred from homology"/>
<dbReference type="Gene3D" id="3.30.70.2120">
    <property type="match status" value="1"/>
</dbReference>
<dbReference type="Pfam" id="PF00669">
    <property type="entry name" value="Flagellin_N"/>
    <property type="match status" value="1"/>
</dbReference>
<comment type="subcellular location">
    <subcellularLocation>
        <location evidence="3">Secreted</location>
    </subcellularLocation>
    <subcellularLocation>
        <location evidence="3">Bacterial flagellum</location>
    </subcellularLocation>
</comment>
<dbReference type="AlphaFoldDB" id="A0A7C1JVU3"/>
<keyword evidence="6" id="KW-0969">Cilium</keyword>
<dbReference type="PANTHER" id="PTHR42792:SF2">
    <property type="entry name" value="FLAGELLIN"/>
    <property type="match status" value="1"/>
</dbReference>
<dbReference type="InterPro" id="IPR042187">
    <property type="entry name" value="Flagellin_C_sub2"/>
</dbReference>
<dbReference type="PANTHER" id="PTHR42792">
    <property type="entry name" value="FLAGELLIN"/>
    <property type="match status" value="1"/>
</dbReference>
<keyword evidence="6" id="KW-0966">Cell projection</keyword>
<dbReference type="PRINTS" id="PR00207">
    <property type="entry name" value="FLAGELLIN"/>
</dbReference>
<sequence length="396" mass="41350">MRIYNNVNAVNAQRNLSITGFALAKSIEKLSSGLRINRAADDAAGLSISEKLRAQIRGVMQAMRNAQDGVSMIQTAEGALNEVHSMLQRMRELAVQAANDTLTTEDRTAINSELQNLRDEINAIAARTTFNGKSLLTGSLVTQLDTTTSTVNVGYVVKSTSNTAVSALDVSQAKPGRTFTFTASGADLTLSDGTVSQTITVGAVAADGSITLNFDQLGIKLTVSSVAGETGANVATGLNGGTIVTASSGGSANFQVGPNASHYYLVAFSNIQIGTSGATEMVALNTALNNFNTSLSGTNSAQVNNAQALVTAVDGAIGYINNIRSQLGAAQNRLEHTIANLGVQHENLTASESRIRDVDMAAEMVTFTRNQILQQAGVAVLSQANAIPQSVLQLLR</sequence>
<evidence type="ECO:0000256" key="2">
    <source>
        <dbReference type="ARBA" id="ARBA00023143"/>
    </source>
</evidence>
<feature type="domain" description="Flagellin N-terminal" evidence="4">
    <location>
        <begin position="3"/>
        <end position="139"/>
    </location>
</feature>
<dbReference type="InterPro" id="IPR046358">
    <property type="entry name" value="Flagellin_C"/>
</dbReference>
<dbReference type="SUPFAM" id="SSF64518">
    <property type="entry name" value="Phase 1 flagellin"/>
    <property type="match status" value="1"/>
</dbReference>